<keyword evidence="2" id="KW-1185">Reference proteome</keyword>
<dbReference type="KEGG" id="lto:RGQ30_29390"/>
<reference evidence="1 2" key="1">
    <citation type="submission" date="2023-10" db="EMBL/GenBank/DDBJ databases">
        <title>Complete Genome Sequence of Limnobacter thiooxidans CS-K2T, Isolated from freshwater lake sediments in Bavaria, Germany.</title>
        <authorList>
            <person name="Naruki M."/>
            <person name="Watanabe A."/>
            <person name="Warashina T."/>
            <person name="Morita T."/>
            <person name="Arakawa K."/>
        </authorList>
    </citation>
    <scope>NUCLEOTIDE SEQUENCE [LARGE SCALE GENOMIC DNA]</scope>
    <source>
        <strain evidence="1 2">CS-K2</strain>
    </source>
</reference>
<proteinExistence type="predicted"/>
<organism evidence="1 2">
    <name type="scientific">Limnobacter thiooxidans</name>
    <dbReference type="NCBI Taxonomy" id="131080"/>
    <lineage>
        <taxon>Bacteria</taxon>
        <taxon>Pseudomonadati</taxon>
        <taxon>Pseudomonadota</taxon>
        <taxon>Betaproteobacteria</taxon>
        <taxon>Burkholderiales</taxon>
        <taxon>Burkholderiaceae</taxon>
        <taxon>Limnobacter</taxon>
    </lineage>
</organism>
<sequence length="45" mass="5161">MVLGWIQPALDSKRGQVSIPEYDHVWKKVPHKVPHQGQLQIGEET</sequence>
<dbReference type="AlphaFoldDB" id="A0AA86J1R8"/>
<accession>A0AA86J1R8</accession>
<dbReference type="Proteomes" id="UP001329151">
    <property type="component" value="Chromosome"/>
</dbReference>
<gene>
    <name evidence="1" type="ORF">RGQ30_29390</name>
</gene>
<dbReference type="EMBL" id="AP028947">
    <property type="protein sequence ID" value="BET27438.1"/>
    <property type="molecule type" value="Genomic_DNA"/>
</dbReference>
<evidence type="ECO:0000313" key="2">
    <source>
        <dbReference type="Proteomes" id="UP001329151"/>
    </source>
</evidence>
<name>A0AA86J1R8_9BURK</name>
<protein>
    <submittedName>
        <fullName evidence="1">Uncharacterized protein</fullName>
    </submittedName>
</protein>
<evidence type="ECO:0000313" key="1">
    <source>
        <dbReference type="EMBL" id="BET27438.1"/>
    </source>
</evidence>